<evidence type="ECO:0000313" key="8">
    <source>
        <dbReference type="Proteomes" id="UP001161017"/>
    </source>
</evidence>
<comment type="subcellular location">
    <subcellularLocation>
        <location evidence="1">Endomembrane system</location>
        <topology evidence="1">Multi-pass membrane protein</topology>
    </subcellularLocation>
</comment>
<evidence type="ECO:0000313" key="7">
    <source>
        <dbReference type="EMBL" id="MDI1490502.1"/>
    </source>
</evidence>
<evidence type="ECO:0000256" key="5">
    <source>
        <dbReference type="ARBA" id="ARBA00023136"/>
    </source>
</evidence>
<evidence type="ECO:0000256" key="2">
    <source>
        <dbReference type="ARBA" id="ARBA00007049"/>
    </source>
</evidence>
<comment type="similarity">
    <text evidence="2">Belongs to the CCC1 family.</text>
</comment>
<evidence type="ECO:0000256" key="1">
    <source>
        <dbReference type="ARBA" id="ARBA00004127"/>
    </source>
</evidence>
<organism evidence="7 8">
    <name type="scientific">Ramalina farinacea</name>
    <dbReference type="NCBI Taxonomy" id="258253"/>
    <lineage>
        <taxon>Eukaryota</taxon>
        <taxon>Fungi</taxon>
        <taxon>Dikarya</taxon>
        <taxon>Ascomycota</taxon>
        <taxon>Pezizomycotina</taxon>
        <taxon>Lecanoromycetes</taxon>
        <taxon>OSLEUM clade</taxon>
        <taxon>Lecanoromycetidae</taxon>
        <taxon>Lecanorales</taxon>
        <taxon>Lecanorineae</taxon>
        <taxon>Ramalinaceae</taxon>
        <taxon>Ramalina</taxon>
    </lineage>
</organism>
<dbReference type="InterPro" id="IPR008217">
    <property type="entry name" value="Ccc1_fam"/>
</dbReference>
<dbReference type="Proteomes" id="UP001161017">
    <property type="component" value="Unassembled WGS sequence"/>
</dbReference>
<feature type="transmembrane region" description="Helical" evidence="6">
    <location>
        <begin position="178"/>
        <end position="199"/>
    </location>
</feature>
<evidence type="ECO:0000256" key="3">
    <source>
        <dbReference type="ARBA" id="ARBA00022692"/>
    </source>
</evidence>
<keyword evidence="3 6" id="KW-0812">Transmembrane</keyword>
<feature type="transmembrane region" description="Helical" evidence="6">
    <location>
        <begin position="39"/>
        <end position="62"/>
    </location>
</feature>
<gene>
    <name evidence="7" type="primary">CCC1</name>
    <name evidence="7" type="ORF">OHK93_001706</name>
</gene>
<dbReference type="Pfam" id="PF01988">
    <property type="entry name" value="VIT1"/>
    <property type="match status" value="1"/>
</dbReference>
<feature type="transmembrane region" description="Helical" evidence="6">
    <location>
        <begin position="275"/>
        <end position="297"/>
    </location>
</feature>
<proteinExistence type="inferred from homology"/>
<dbReference type="AlphaFoldDB" id="A0AA43TZQ8"/>
<feature type="transmembrane region" description="Helical" evidence="6">
    <location>
        <begin position="69"/>
        <end position="91"/>
    </location>
</feature>
<protein>
    <submittedName>
        <fullName evidence="7">Protein ccc1</fullName>
    </submittedName>
</protein>
<reference evidence="7" key="1">
    <citation type="journal article" date="2023" name="Genome Biol. Evol.">
        <title>First Whole Genome Sequence and Flow Cytometry Genome Size Data for the Lichen-Forming Fungus Ramalina farinacea (Ascomycota).</title>
        <authorList>
            <person name="Llewellyn T."/>
            <person name="Mian S."/>
            <person name="Hill R."/>
            <person name="Leitch I.J."/>
            <person name="Gaya E."/>
        </authorList>
    </citation>
    <scope>NUCLEOTIDE SEQUENCE</scope>
    <source>
        <strain evidence="7">LIQ254RAFAR</strain>
    </source>
</reference>
<dbReference type="GO" id="GO:0030026">
    <property type="term" value="P:intracellular manganese ion homeostasis"/>
    <property type="evidence" value="ECO:0007669"/>
    <property type="project" value="InterPro"/>
</dbReference>
<keyword evidence="5 6" id="KW-0472">Membrane</keyword>
<keyword evidence="8" id="KW-1185">Reference proteome</keyword>
<evidence type="ECO:0000256" key="4">
    <source>
        <dbReference type="ARBA" id="ARBA00022989"/>
    </source>
</evidence>
<keyword evidence="4 6" id="KW-1133">Transmembrane helix</keyword>
<comment type="caution">
    <text evidence="7">The sequence shown here is derived from an EMBL/GenBank/DDBJ whole genome shotgun (WGS) entry which is preliminary data.</text>
</comment>
<dbReference type="GO" id="GO:0012505">
    <property type="term" value="C:endomembrane system"/>
    <property type="evidence" value="ECO:0007669"/>
    <property type="project" value="UniProtKB-SubCell"/>
</dbReference>
<name>A0AA43TZQ8_9LECA</name>
<accession>A0AA43TZQ8</accession>
<dbReference type="PANTHER" id="PTHR31851">
    <property type="entry name" value="FE(2+)/MN(2+) TRANSPORTER PCL1"/>
    <property type="match status" value="1"/>
</dbReference>
<sequence length="301" mass="32071">MSDQRSSSSLGKASSTMSLRSEKTSWLYRVRHMKPSKEIIYNAILGTSDGMTVPFAVTASLAGVADARLVMMAGLAELIAGAISMAAGGVLGAKSDVQGYNVAARKLSTQLADCPDHSLTTRHIHQTFASYNLPRPTLDSFTNHISSLPQDQQADFLLRFTDIHHDTSPPSTSGCWKIALVLGLAYFSGILPLIPYMVVKKERVDLALYASVAVSVLLLAVFGYGKTAVVVGGGWGWGWGRDSTNECEGNGALEKGVKLQQEGKEWGRGWMCVRGAAECLIVVGMSAGFSVVIIRGIGGTL</sequence>
<feature type="transmembrane region" description="Helical" evidence="6">
    <location>
        <begin position="206"/>
        <end position="225"/>
    </location>
</feature>
<dbReference type="GO" id="GO:0005384">
    <property type="term" value="F:manganese ion transmembrane transporter activity"/>
    <property type="evidence" value="ECO:0007669"/>
    <property type="project" value="InterPro"/>
</dbReference>
<evidence type="ECO:0000256" key="6">
    <source>
        <dbReference type="SAM" id="Phobius"/>
    </source>
</evidence>
<dbReference type="EMBL" id="JAPUFD010000012">
    <property type="protein sequence ID" value="MDI1490502.1"/>
    <property type="molecule type" value="Genomic_DNA"/>
</dbReference>